<name>A0ABN2N1P6_9PSEU</name>
<keyword evidence="2 6" id="KW-0540">Nuclease</keyword>
<organism evidence="8 9">
    <name type="scientific">Pseudonocardia ailaonensis</name>
    <dbReference type="NCBI Taxonomy" id="367279"/>
    <lineage>
        <taxon>Bacteria</taxon>
        <taxon>Bacillati</taxon>
        <taxon>Actinomycetota</taxon>
        <taxon>Actinomycetes</taxon>
        <taxon>Pseudonocardiales</taxon>
        <taxon>Pseudonocardiaceae</taxon>
        <taxon>Pseudonocardia</taxon>
    </lineage>
</organism>
<keyword evidence="6" id="KW-0800">Toxin</keyword>
<dbReference type="CDD" id="cd09873">
    <property type="entry name" value="PIN_Pae0151-like"/>
    <property type="match status" value="1"/>
</dbReference>
<evidence type="ECO:0000256" key="6">
    <source>
        <dbReference type="HAMAP-Rule" id="MF_00265"/>
    </source>
</evidence>
<comment type="caution">
    <text evidence="8">The sequence shown here is derived from an EMBL/GenBank/DDBJ whole genome shotgun (WGS) entry which is preliminary data.</text>
</comment>
<evidence type="ECO:0000256" key="2">
    <source>
        <dbReference type="ARBA" id="ARBA00022722"/>
    </source>
</evidence>
<evidence type="ECO:0000259" key="7">
    <source>
        <dbReference type="Pfam" id="PF01850"/>
    </source>
</evidence>
<comment type="cofactor">
    <cofactor evidence="6">
        <name>Mg(2+)</name>
        <dbReference type="ChEBI" id="CHEBI:18420"/>
    </cofactor>
</comment>
<evidence type="ECO:0000313" key="8">
    <source>
        <dbReference type="EMBL" id="GAA1848701.1"/>
    </source>
</evidence>
<dbReference type="Pfam" id="PF01850">
    <property type="entry name" value="PIN"/>
    <property type="match status" value="1"/>
</dbReference>
<dbReference type="HAMAP" id="MF_00265">
    <property type="entry name" value="VapC_Nob1"/>
    <property type="match status" value="1"/>
</dbReference>
<keyword evidence="5 6" id="KW-0460">Magnesium</keyword>
<comment type="similarity">
    <text evidence="6">Belongs to the PINc/VapC protein family.</text>
</comment>
<dbReference type="InterPro" id="IPR029060">
    <property type="entry name" value="PIN-like_dom_sf"/>
</dbReference>
<dbReference type="InterPro" id="IPR051619">
    <property type="entry name" value="TypeII_TA_RNase_PINc/VapC"/>
</dbReference>
<dbReference type="Proteomes" id="UP001500449">
    <property type="component" value="Unassembled WGS sequence"/>
</dbReference>
<gene>
    <name evidence="8" type="primary">vapC1_2</name>
    <name evidence="6" type="synonym">vapC</name>
    <name evidence="8" type="ORF">GCM10009836_30560</name>
</gene>
<keyword evidence="1 6" id="KW-1277">Toxin-antitoxin system</keyword>
<evidence type="ECO:0000256" key="1">
    <source>
        <dbReference type="ARBA" id="ARBA00022649"/>
    </source>
</evidence>
<comment type="function">
    <text evidence="6">Toxic component of a toxin-antitoxin (TA) system. An RNase.</text>
</comment>
<dbReference type="EMBL" id="BAAAQK010000007">
    <property type="protein sequence ID" value="GAA1848701.1"/>
    <property type="molecule type" value="Genomic_DNA"/>
</dbReference>
<keyword evidence="9" id="KW-1185">Reference proteome</keyword>
<dbReference type="InterPro" id="IPR044153">
    <property type="entry name" value="PIN_Pae0151-like"/>
</dbReference>
<dbReference type="PANTHER" id="PTHR35901:SF1">
    <property type="entry name" value="EXONUCLEASE VAPC9"/>
    <property type="match status" value="1"/>
</dbReference>
<evidence type="ECO:0000313" key="9">
    <source>
        <dbReference type="Proteomes" id="UP001500449"/>
    </source>
</evidence>
<dbReference type="InterPro" id="IPR002716">
    <property type="entry name" value="PIN_dom"/>
</dbReference>
<dbReference type="Gene3D" id="3.40.50.1010">
    <property type="entry name" value="5'-nuclease"/>
    <property type="match status" value="1"/>
</dbReference>
<proteinExistence type="inferred from homology"/>
<feature type="domain" description="PIN" evidence="7">
    <location>
        <begin position="7"/>
        <end position="124"/>
    </location>
</feature>
<evidence type="ECO:0000256" key="4">
    <source>
        <dbReference type="ARBA" id="ARBA00022801"/>
    </source>
</evidence>
<keyword evidence="3 6" id="KW-0479">Metal-binding</keyword>
<keyword evidence="4 6" id="KW-0378">Hydrolase</keyword>
<dbReference type="SUPFAM" id="SSF88723">
    <property type="entry name" value="PIN domain-like"/>
    <property type="match status" value="1"/>
</dbReference>
<protein>
    <recommendedName>
        <fullName evidence="6">Ribonuclease VapC</fullName>
        <shortName evidence="6">RNase VapC</shortName>
        <ecNumber evidence="6">3.1.-.-</ecNumber>
    </recommendedName>
    <alternativeName>
        <fullName evidence="6">Toxin VapC</fullName>
    </alternativeName>
</protein>
<feature type="binding site" evidence="6">
    <location>
        <position position="9"/>
    </location>
    <ligand>
        <name>Mg(2+)</name>
        <dbReference type="ChEBI" id="CHEBI:18420"/>
    </ligand>
</feature>
<dbReference type="RefSeq" id="WP_344416960.1">
    <property type="nucleotide sequence ID" value="NZ_BAAAQK010000007.1"/>
</dbReference>
<dbReference type="EC" id="3.1.-.-" evidence="6"/>
<feature type="binding site" evidence="6">
    <location>
        <position position="99"/>
    </location>
    <ligand>
        <name>Mg(2+)</name>
        <dbReference type="ChEBI" id="CHEBI:18420"/>
    </ligand>
</feature>
<evidence type="ECO:0000256" key="3">
    <source>
        <dbReference type="ARBA" id="ARBA00022723"/>
    </source>
</evidence>
<sequence length="137" mass="14774">MTRRQSVVDASVLVAALVDSGADGDRARAALGGPDQHAPHLLPFEVGAVLRRAELRGDLTARATARAHLRLGQAPIRLWPAETVAARAWELRPTVTYHDATYVALAELLDATLLTLDRRLAAAPGVRCEVDTLLRPE</sequence>
<dbReference type="InterPro" id="IPR022907">
    <property type="entry name" value="VapC_family"/>
</dbReference>
<reference evidence="8 9" key="1">
    <citation type="journal article" date="2019" name="Int. J. Syst. Evol. Microbiol.">
        <title>The Global Catalogue of Microorganisms (GCM) 10K type strain sequencing project: providing services to taxonomists for standard genome sequencing and annotation.</title>
        <authorList>
            <consortium name="The Broad Institute Genomics Platform"/>
            <consortium name="The Broad Institute Genome Sequencing Center for Infectious Disease"/>
            <person name="Wu L."/>
            <person name="Ma J."/>
        </authorList>
    </citation>
    <scope>NUCLEOTIDE SEQUENCE [LARGE SCALE GENOMIC DNA]</scope>
    <source>
        <strain evidence="8 9">JCM 16009</strain>
    </source>
</reference>
<accession>A0ABN2N1P6</accession>
<dbReference type="PANTHER" id="PTHR35901">
    <property type="entry name" value="RIBONUCLEASE VAPC3"/>
    <property type="match status" value="1"/>
</dbReference>
<evidence type="ECO:0000256" key="5">
    <source>
        <dbReference type="ARBA" id="ARBA00022842"/>
    </source>
</evidence>